<name>A0A3Q0N517_ECOLX</name>
<dbReference type="Proteomes" id="UP000471360">
    <property type="component" value="Unassembled WGS sequence"/>
</dbReference>
<accession>A0A3Q0N517</accession>
<gene>
    <name evidence="1" type="ORF">G3W53_22535</name>
</gene>
<dbReference type="RefSeq" id="WP_032250286.1">
    <property type="nucleotide sequence ID" value="NZ_CAJHRM010000064.1"/>
</dbReference>
<evidence type="ECO:0000313" key="1">
    <source>
        <dbReference type="EMBL" id="NEN72837.1"/>
    </source>
</evidence>
<reference evidence="1 2" key="1">
    <citation type="submission" date="2020-02" db="EMBL/GenBank/DDBJ databases">
        <authorList>
            <person name="Subbiah M."/>
            <person name="Call D."/>
        </authorList>
    </citation>
    <scope>NUCLEOTIDE SEQUENCE [LARGE SCALE GENOMIC DNA]</scope>
    <source>
        <strain evidence="1 2">8375wB1</strain>
    </source>
</reference>
<dbReference type="AlphaFoldDB" id="A0A3Q0N517"/>
<proteinExistence type="predicted"/>
<dbReference type="EMBL" id="JAAGYP010000045">
    <property type="protein sequence ID" value="NEN72837.1"/>
    <property type="molecule type" value="Genomic_DNA"/>
</dbReference>
<organism evidence="1 2">
    <name type="scientific">Escherichia coli</name>
    <dbReference type="NCBI Taxonomy" id="562"/>
    <lineage>
        <taxon>Bacteria</taxon>
        <taxon>Pseudomonadati</taxon>
        <taxon>Pseudomonadota</taxon>
        <taxon>Gammaproteobacteria</taxon>
        <taxon>Enterobacterales</taxon>
        <taxon>Enterobacteriaceae</taxon>
        <taxon>Escherichia</taxon>
    </lineage>
</organism>
<evidence type="ECO:0000313" key="2">
    <source>
        <dbReference type="Proteomes" id="UP000471360"/>
    </source>
</evidence>
<comment type="caution">
    <text evidence="1">The sequence shown here is derived from an EMBL/GenBank/DDBJ whole genome shotgun (WGS) entry which is preliminary data.</text>
</comment>
<protein>
    <submittedName>
        <fullName evidence="1">Uncharacterized protein</fullName>
    </submittedName>
</protein>
<sequence>MRLLIVIFLIFSVRSLAADEVLANHLSPLPKINASGYEAQLKKFQELQRENFELKLKAQNEELKKKLGDNSIENVTVLSIYSSGKSGYAAKVYGGGAGLRVVKTGEDINDSMHVTEINQRKVTVFLSKENKTLTLEPYTIGGG</sequence>